<evidence type="ECO:0000313" key="2">
    <source>
        <dbReference type="Proteomes" id="UP000326396"/>
    </source>
</evidence>
<gene>
    <name evidence="1" type="ORF">E3N88_15123</name>
</gene>
<proteinExistence type="predicted"/>
<organism evidence="1 2">
    <name type="scientific">Mikania micrantha</name>
    <name type="common">bitter vine</name>
    <dbReference type="NCBI Taxonomy" id="192012"/>
    <lineage>
        <taxon>Eukaryota</taxon>
        <taxon>Viridiplantae</taxon>
        <taxon>Streptophyta</taxon>
        <taxon>Embryophyta</taxon>
        <taxon>Tracheophyta</taxon>
        <taxon>Spermatophyta</taxon>
        <taxon>Magnoliopsida</taxon>
        <taxon>eudicotyledons</taxon>
        <taxon>Gunneridae</taxon>
        <taxon>Pentapetalae</taxon>
        <taxon>asterids</taxon>
        <taxon>campanulids</taxon>
        <taxon>Asterales</taxon>
        <taxon>Asteraceae</taxon>
        <taxon>Asteroideae</taxon>
        <taxon>Heliantheae alliance</taxon>
        <taxon>Eupatorieae</taxon>
        <taxon>Mikania</taxon>
    </lineage>
</organism>
<comment type="caution">
    <text evidence="1">The sequence shown here is derived from an EMBL/GenBank/DDBJ whole genome shotgun (WGS) entry which is preliminary data.</text>
</comment>
<keyword evidence="2" id="KW-1185">Reference proteome</keyword>
<name>A0A5N6NWT7_9ASTR</name>
<dbReference type="EMBL" id="SZYD01000008">
    <property type="protein sequence ID" value="KAD5507420.1"/>
    <property type="molecule type" value="Genomic_DNA"/>
</dbReference>
<reference evidence="1 2" key="1">
    <citation type="submission" date="2019-05" db="EMBL/GenBank/DDBJ databases">
        <title>Mikania micrantha, genome provides insights into the molecular mechanism of rapid growth.</title>
        <authorList>
            <person name="Liu B."/>
        </authorList>
    </citation>
    <scope>NUCLEOTIDE SEQUENCE [LARGE SCALE GENOMIC DNA]</scope>
    <source>
        <strain evidence="1">NLD-2019</strain>
        <tissue evidence="1">Leaf</tissue>
    </source>
</reference>
<accession>A0A5N6NWT7</accession>
<dbReference type="Proteomes" id="UP000326396">
    <property type="component" value="Linkage Group LG16"/>
</dbReference>
<dbReference type="AlphaFoldDB" id="A0A5N6NWT7"/>
<protein>
    <submittedName>
        <fullName evidence="1">Uncharacterized protein</fullName>
    </submittedName>
</protein>
<evidence type="ECO:0000313" key="1">
    <source>
        <dbReference type="EMBL" id="KAD5507420.1"/>
    </source>
</evidence>
<sequence>MEGLKDRVGNNGNFEALLGGKETSSSASIRHLLQLDLKYPPSKTIDGVIWWVIRKGKGMGGGPDWVIWSLDDTISIQNKMGMRFIFLASSLALSRDRTRLQLPLSPTMTWAWEGPRRLQGFVSAATKEEPYGCCGRSRSHTHVRQVKFLIEKRLQAVNILLVDIPTVEKPTEKPAASVKAAQIVMFWW</sequence>